<evidence type="ECO:0000256" key="1">
    <source>
        <dbReference type="SAM" id="Phobius"/>
    </source>
</evidence>
<proteinExistence type="predicted"/>
<feature type="transmembrane region" description="Helical" evidence="1">
    <location>
        <begin position="122"/>
        <end position="139"/>
    </location>
</feature>
<feature type="transmembrane region" description="Helical" evidence="1">
    <location>
        <begin position="151"/>
        <end position="169"/>
    </location>
</feature>
<feature type="transmembrane region" description="Helical" evidence="1">
    <location>
        <begin position="271"/>
        <end position="289"/>
    </location>
</feature>
<reference evidence="2" key="1">
    <citation type="submission" date="2022-12" db="EMBL/GenBank/DDBJ databases">
        <title>Paracoccus sp. EF6 isolated from a lake water.</title>
        <authorList>
            <person name="Liu H."/>
        </authorList>
    </citation>
    <scope>NUCLEOTIDE SEQUENCE</scope>
    <source>
        <strain evidence="2">EF6</strain>
    </source>
</reference>
<feature type="transmembrane region" description="Helical" evidence="1">
    <location>
        <begin position="84"/>
        <end position="102"/>
    </location>
</feature>
<feature type="transmembrane region" description="Helical" evidence="1">
    <location>
        <begin position="361"/>
        <end position="388"/>
    </location>
</feature>
<evidence type="ECO:0008006" key="4">
    <source>
        <dbReference type="Google" id="ProtNLM"/>
    </source>
</evidence>
<feature type="transmembrane region" description="Helical" evidence="1">
    <location>
        <begin position="408"/>
        <end position="431"/>
    </location>
</feature>
<feature type="transmembrane region" description="Helical" evidence="1">
    <location>
        <begin position="207"/>
        <end position="225"/>
    </location>
</feature>
<evidence type="ECO:0000313" key="3">
    <source>
        <dbReference type="Proteomes" id="UP001149822"/>
    </source>
</evidence>
<dbReference type="EMBL" id="JAPTYD010000034">
    <property type="protein sequence ID" value="MCZ0963327.1"/>
    <property type="molecule type" value="Genomic_DNA"/>
</dbReference>
<sequence>MGNAFSYLMLVSWPIVSAVLFQRLETRWAFIWSILGAYMLLSPLTSIALPVIPDLGKDSISTGAAALLAMVAGYRVFGLPRSPMLKVMISVFILWPWVTMLGNPEPLVEGRSYRPGLTPYDTLSTMIGQAFILLPFLAARSVLCSPGSERLMLRGLMIGGLVYSLPMLVEVRLSPQINVWIYGYFAHDFSQMIRYGGFRPMVFMNHGLWVALFTFSALASAASLARNHGFRRKMLLAAVWLGVMLLLCKSMAPILYAVIALPLLLLAPPRLMLAVATVLAATVLVFPLLRLAGLIPVEQVTAAALAIDAERAASLIFRLHNEGILLERAAEKLWTGWGGYGRNLLIDPISGAYETIADGRWIITLGVAGLPGYIAEFGLFTLPVIAAWRTRAARDEPMLASLVLMHALMLIDLIPNATITPLTFLLSGLIVGRVEQLRHMSATSAPKRAGVESDPKALPAAVGRAPGLQTIL</sequence>
<keyword evidence="1" id="KW-0812">Transmembrane</keyword>
<gene>
    <name evidence="2" type="ORF">OU682_17090</name>
</gene>
<protein>
    <recommendedName>
        <fullName evidence="4">O-antigen ligase-like membrane protein</fullName>
    </recommendedName>
</protein>
<organism evidence="2 3">
    <name type="scientific">Paracoccus benzoatiresistens</name>
    <dbReference type="NCBI Taxonomy" id="2997341"/>
    <lineage>
        <taxon>Bacteria</taxon>
        <taxon>Pseudomonadati</taxon>
        <taxon>Pseudomonadota</taxon>
        <taxon>Alphaproteobacteria</taxon>
        <taxon>Rhodobacterales</taxon>
        <taxon>Paracoccaceae</taxon>
        <taxon>Paracoccus</taxon>
    </lineage>
</organism>
<keyword evidence="3" id="KW-1185">Reference proteome</keyword>
<dbReference type="Proteomes" id="UP001149822">
    <property type="component" value="Unassembled WGS sequence"/>
</dbReference>
<name>A0ABT4J9Q5_9RHOB</name>
<evidence type="ECO:0000313" key="2">
    <source>
        <dbReference type="EMBL" id="MCZ0963327.1"/>
    </source>
</evidence>
<feature type="transmembrane region" description="Helical" evidence="1">
    <location>
        <begin position="6"/>
        <end position="22"/>
    </location>
</feature>
<keyword evidence="1" id="KW-0472">Membrane</keyword>
<keyword evidence="1" id="KW-1133">Transmembrane helix</keyword>
<feature type="transmembrane region" description="Helical" evidence="1">
    <location>
        <begin position="237"/>
        <end position="265"/>
    </location>
</feature>
<feature type="transmembrane region" description="Helical" evidence="1">
    <location>
        <begin position="29"/>
        <end position="53"/>
    </location>
</feature>
<accession>A0ABT4J9Q5</accession>
<feature type="transmembrane region" description="Helical" evidence="1">
    <location>
        <begin position="59"/>
        <end position="77"/>
    </location>
</feature>
<comment type="caution">
    <text evidence="2">The sequence shown here is derived from an EMBL/GenBank/DDBJ whole genome shotgun (WGS) entry which is preliminary data.</text>
</comment>
<dbReference type="RefSeq" id="WP_268943400.1">
    <property type="nucleotide sequence ID" value="NZ_JAPTYD010000034.1"/>
</dbReference>